<dbReference type="EMBL" id="AAEW02000009">
    <property type="protein sequence ID" value="EAT15566.1"/>
    <property type="molecule type" value="Genomic_DNA"/>
</dbReference>
<dbReference type="AlphaFoldDB" id="Q1JZK1"/>
<evidence type="ECO:0000313" key="2">
    <source>
        <dbReference type="Proteomes" id="UP000005695"/>
    </source>
</evidence>
<sequence length="63" mass="6678">MGLTLDESTDEDKQLNINEIDVLLDPQVARFSEDQVIHFVQDGFSITSKKGDGCGGSCGGSCG</sequence>
<dbReference type="Proteomes" id="UP000005695">
    <property type="component" value="Unassembled WGS sequence"/>
</dbReference>
<reference evidence="1" key="1">
    <citation type="submission" date="2006-05" db="EMBL/GenBank/DDBJ databases">
        <title>Annotation of the draft genome assembly of Desulfuromonas acetoxidans DSM 684.</title>
        <authorList>
            <consortium name="US DOE Joint Genome Institute (JGI-ORNL)"/>
            <person name="Larimer F."/>
            <person name="Land M."/>
            <person name="Hauser L."/>
        </authorList>
    </citation>
    <scope>NUCLEOTIDE SEQUENCE [LARGE SCALE GENOMIC DNA]</scope>
    <source>
        <strain evidence="1">DSM 684</strain>
    </source>
</reference>
<evidence type="ECO:0000313" key="1">
    <source>
        <dbReference type="EMBL" id="EAT15566.1"/>
    </source>
</evidence>
<dbReference type="OrthoDB" id="2355011at2"/>
<accession>Q1JZK1</accession>
<protein>
    <recommendedName>
        <fullName evidence="3">HesB/YadR/YfhF</fullName>
    </recommendedName>
</protein>
<proteinExistence type="predicted"/>
<evidence type="ECO:0008006" key="3">
    <source>
        <dbReference type="Google" id="ProtNLM"/>
    </source>
</evidence>
<reference evidence="1" key="2">
    <citation type="submission" date="2006-05" db="EMBL/GenBank/DDBJ databases">
        <title>Sequencing of the draft genome and assembly of Desulfuromonas acetoxidans DSM 684.</title>
        <authorList>
            <consortium name="US DOE Joint Genome Institute (JGI-PGF)"/>
            <person name="Copeland A."/>
            <person name="Lucas S."/>
            <person name="Lapidus A."/>
            <person name="Barry K."/>
            <person name="Detter J.C."/>
            <person name="Glavina del Rio T."/>
            <person name="Hammon N."/>
            <person name="Israni S."/>
            <person name="Dalin E."/>
            <person name="Tice H."/>
            <person name="Bruce D."/>
            <person name="Pitluck S."/>
            <person name="Richardson P."/>
        </authorList>
    </citation>
    <scope>NUCLEOTIDE SEQUENCE [LARGE SCALE GENOMIC DNA]</scope>
    <source>
        <strain evidence="1">DSM 684</strain>
    </source>
</reference>
<keyword evidence="2" id="KW-1185">Reference proteome</keyword>
<gene>
    <name evidence="1" type="ORF">Dace_1428</name>
</gene>
<name>Q1JZK1_DESA6</name>
<dbReference type="RefSeq" id="WP_006000456.1">
    <property type="nucleotide sequence ID" value="NZ_AAEW02000009.1"/>
</dbReference>
<organism evidence="1 2">
    <name type="scientific">Desulfuromonas acetoxidans (strain DSM 684 / 11070)</name>
    <dbReference type="NCBI Taxonomy" id="281689"/>
    <lineage>
        <taxon>Bacteria</taxon>
        <taxon>Pseudomonadati</taxon>
        <taxon>Thermodesulfobacteriota</taxon>
        <taxon>Desulfuromonadia</taxon>
        <taxon>Desulfuromonadales</taxon>
        <taxon>Desulfuromonadaceae</taxon>
        <taxon>Desulfuromonas</taxon>
    </lineage>
</organism>
<comment type="caution">
    <text evidence="1">The sequence shown here is derived from an EMBL/GenBank/DDBJ whole genome shotgun (WGS) entry which is preliminary data.</text>
</comment>